<keyword evidence="5" id="KW-1185">Reference proteome</keyword>
<dbReference type="InterPro" id="IPR000863">
    <property type="entry name" value="Sulfotransferase_dom"/>
</dbReference>
<dbReference type="OrthoDB" id="3399180at2"/>
<evidence type="ECO:0000313" key="5">
    <source>
        <dbReference type="Proteomes" id="UP000230842"/>
    </source>
</evidence>
<reference evidence="4 5" key="1">
    <citation type="submission" date="2017-11" db="EMBL/GenBank/DDBJ databases">
        <title>Genomic Encyclopedia of Archaeal and Bacterial Type Strains, Phase II (KMG-II): From Individual Species to Whole Genera.</title>
        <authorList>
            <person name="Goeker M."/>
        </authorList>
    </citation>
    <scope>NUCLEOTIDE SEQUENCE [LARGE SCALE GENOMIC DNA]</scope>
    <source>
        <strain evidence="4 5">DSM 27763</strain>
    </source>
</reference>
<name>A0A0B2BTU9_9ACTN</name>
<dbReference type="GO" id="GO:0008146">
    <property type="term" value="F:sulfotransferase activity"/>
    <property type="evidence" value="ECO:0007669"/>
    <property type="project" value="InterPro"/>
</dbReference>
<dbReference type="AlphaFoldDB" id="A0A0B2BTU9"/>
<evidence type="ECO:0000256" key="1">
    <source>
        <dbReference type="ARBA" id="ARBA00005771"/>
    </source>
</evidence>
<evidence type="ECO:0000256" key="2">
    <source>
        <dbReference type="ARBA" id="ARBA00022679"/>
    </source>
</evidence>
<dbReference type="SUPFAM" id="SSF52540">
    <property type="entry name" value="P-loop containing nucleoside triphosphate hydrolases"/>
    <property type="match status" value="1"/>
</dbReference>
<gene>
    <name evidence="4" type="ORF">CLV56_1212</name>
</gene>
<sequence>MPDPIRYRSPDEDSARWDAFTLRPGDVVISTRSKSGTTWMQRIVSLLLLDEVEPYAPLSEISPWIDWNVEPIEDVVARLDAQPHRRFVKTHTPLDGVPIVDGVTYVVVARHPLDMAVSLFHQGANIDRVRLRALAGEPGPVPDGDAPRPRPDLHAWLLRWIASDASPTESMDGLRGVLHHVEDAWGRSEGGAAGPGEEGDVLLVHYADLRADLEQQMRRIARRLAVEVHEHRWPDLVAAASLAAMRKQASTVVPDRLGVLRDHAAFFRRGSSGAGAEALSPDELAAYSVRVAALLPPEIDAWLHRG</sequence>
<dbReference type="RefSeq" id="WP_039340926.1">
    <property type="nucleotide sequence ID" value="NZ_PGEZ01000001.1"/>
</dbReference>
<evidence type="ECO:0000259" key="3">
    <source>
        <dbReference type="Pfam" id="PF00685"/>
    </source>
</evidence>
<protein>
    <submittedName>
        <fullName evidence="4">Sulfotransferase domain-containing protein</fullName>
    </submittedName>
</protein>
<accession>A0A0B2BTU9</accession>
<comment type="similarity">
    <text evidence="1">Belongs to the sulfotransferase 1 family.</text>
</comment>
<keyword evidence="2 4" id="KW-0808">Transferase</keyword>
<dbReference type="Pfam" id="PF00685">
    <property type="entry name" value="Sulfotransfer_1"/>
    <property type="match status" value="1"/>
</dbReference>
<comment type="caution">
    <text evidence="4">The sequence shown here is derived from an EMBL/GenBank/DDBJ whole genome shotgun (WGS) entry which is preliminary data.</text>
</comment>
<dbReference type="EMBL" id="PGEZ01000001">
    <property type="protein sequence ID" value="PJJ56993.1"/>
    <property type="molecule type" value="Genomic_DNA"/>
</dbReference>
<dbReference type="Proteomes" id="UP000230842">
    <property type="component" value="Unassembled WGS sequence"/>
</dbReference>
<organism evidence="4 5">
    <name type="scientific">Mumia flava</name>
    <dbReference type="NCBI Taxonomy" id="1348852"/>
    <lineage>
        <taxon>Bacteria</taxon>
        <taxon>Bacillati</taxon>
        <taxon>Actinomycetota</taxon>
        <taxon>Actinomycetes</taxon>
        <taxon>Propionibacteriales</taxon>
        <taxon>Nocardioidaceae</taxon>
        <taxon>Mumia</taxon>
    </lineage>
</organism>
<dbReference type="InterPro" id="IPR027417">
    <property type="entry name" value="P-loop_NTPase"/>
</dbReference>
<dbReference type="PANTHER" id="PTHR11783">
    <property type="entry name" value="SULFOTRANSFERASE SULT"/>
    <property type="match status" value="1"/>
</dbReference>
<feature type="domain" description="Sulfotransferase" evidence="3">
    <location>
        <begin position="25"/>
        <end position="279"/>
    </location>
</feature>
<proteinExistence type="inferred from homology"/>
<dbReference type="Gene3D" id="3.40.50.300">
    <property type="entry name" value="P-loop containing nucleotide triphosphate hydrolases"/>
    <property type="match status" value="1"/>
</dbReference>
<evidence type="ECO:0000313" key="4">
    <source>
        <dbReference type="EMBL" id="PJJ56993.1"/>
    </source>
</evidence>